<feature type="binding site" evidence="23">
    <location>
        <position position="614"/>
    </location>
    <ligand>
        <name>ATP</name>
        <dbReference type="ChEBI" id="CHEBI:30616"/>
    </ligand>
</feature>
<keyword evidence="6" id="KW-0635">Pregnancy</keyword>
<evidence type="ECO:0000256" key="17">
    <source>
        <dbReference type="ARBA" id="ARBA00023170"/>
    </source>
</evidence>
<keyword evidence="9 23" id="KW-0547">Nucleotide-binding</keyword>
<keyword evidence="16" id="KW-1015">Disulfide bond</keyword>
<feature type="region of interest" description="Disordered" evidence="25">
    <location>
        <begin position="379"/>
        <end position="415"/>
    </location>
</feature>
<comment type="subunit">
    <text evidence="22">Homodimer. Interacts (via PPxY motif) with WWC1 (via WW domains) in a collagen-regulated manner. Forms a tripartite complex with WWC1 and PRKCZ, but predominantly in the absence of collagen. Interacts (tyrosine phosphorylated) with SHC1. Interacts with SRC. Interacts with MYH9. Interacts with CDH1. Interacts with PTPN11. Interacts with NCK2.</text>
</comment>
<dbReference type="FunFam" id="2.60.120.260:FF:000007">
    <property type="entry name" value="Discoidin domain receptor tyrosine kinase 1"/>
    <property type="match status" value="1"/>
</dbReference>
<evidence type="ECO:0000256" key="8">
    <source>
        <dbReference type="ARBA" id="ARBA00022729"/>
    </source>
</evidence>
<dbReference type="EC" id="2.7.10.1" evidence="24"/>
<dbReference type="InterPro" id="IPR001245">
    <property type="entry name" value="Ser-Thr/Tyr_kinase_cat_dom"/>
</dbReference>
<gene>
    <name evidence="29" type="ORF">TREES_T100003944</name>
</gene>
<keyword evidence="15" id="KW-0829">Tyrosine-protein kinase</keyword>
<dbReference type="Pfam" id="PF21114">
    <property type="entry name" value="DDR1-2_DS-like"/>
    <property type="match status" value="1"/>
</dbReference>
<evidence type="ECO:0000256" key="23">
    <source>
        <dbReference type="PROSITE-ProRule" id="PRU10141"/>
    </source>
</evidence>
<evidence type="ECO:0000256" key="1">
    <source>
        <dbReference type="ARBA" id="ARBA00004251"/>
    </source>
</evidence>
<keyword evidence="30" id="KW-1185">Reference proteome</keyword>
<organism evidence="29 30">
    <name type="scientific">Tupaia chinensis</name>
    <name type="common">Chinese tree shrew</name>
    <name type="synonym">Tupaia belangeri chinensis</name>
    <dbReference type="NCBI Taxonomy" id="246437"/>
    <lineage>
        <taxon>Eukaryota</taxon>
        <taxon>Metazoa</taxon>
        <taxon>Chordata</taxon>
        <taxon>Craniata</taxon>
        <taxon>Vertebrata</taxon>
        <taxon>Euteleostomi</taxon>
        <taxon>Mammalia</taxon>
        <taxon>Eutheria</taxon>
        <taxon>Euarchontoglires</taxon>
        <taxon>Scandentia</taxon>
        <taxon>Tupaiidae</taxon>
        <taxon>Tupaia</taxon>
    </lineage>
</organism>
<keyword evidence="4" id="KW-0808">Transferase</keyword>
<evidence type="ECO:0000256" key="18">
    <source>
        <dbReference type="ARBA" id="ARBA00023180"/>
    </source>
</evidence>
<dbReference type="InterPro" id="IPR000719">
    <property type="entry name" value="Prot_kinase_dom"/>
</dbReference>
<dbReference type="PROSITE" id="PS00239">
    <property type="entry name" value="RECEPTOR_TYR_KIN_II"/>
    <property type="match status" value="1"/>
</dbReference>
<evidence type="ECO:0000256" key="24">
    <source>
        <dbReference type="RuleBase" id="RU000312"/>
    </source>
</evidence>
<feature type="domain" description="F5/8 type C" evidence="28">
    <location>
        <begin position="31"/>
        <end position="185"/>
    </location>
</feature>
<keyword evidence="14" id="KW-0472">Membrane</keyword>
<dbReference type="InterPro" id="IPR011009">
    <property type="entry name" value="Kinase-like_dom_sf"/>
</dbReference>
<dbReference type="PROSITE" id="PS00109">
    <property type="entry name" value="PROTEIN_KINASE_TYR"/>
    <property type="match status" value="1"/>
</dbReference>
<keyword evidence="10" id="KW-0418">Kinase</keyword>
<feature type="chain" id="PRO_5003999866" description="Tyrosine-protein kinase receptor" evidence="26">
    <location>
        <begin position="21"/>
        <end position="1003"/>
    </location>
</feature>
<dbReference type="Pfam" id="PF07714">
    <property type="entry name" value="PK_Tyr_Ser-Thr"/>
    <property type="match status" value="2"/>
</dbReference>
<dbReference type="PANTHER" id="PTHR24416:SF333">
    <property type="entry name" value="EPITHELIAL DISCOIDIN DOMAIN-CONTAINING RECEPTOR 1"/>
    <property type="match status" value="1"/>
</dbReference>
<feature type="compositionally biased region" description="Pro residues" evidence="25">
    <location>
        <begin position="379"/>
        <end position="391"/>
    </location>
</feature>
<evidence type="ECO:0000256" key="10">
    <source>
        <dbReference type="ARBA" id="ARBA00022777"/>
    </source>
</evidence>
<evidence type="ECO:0000256" key="11">
    <source>
        <dbReference type="ARBA" id="ARBA00022837"/>
    </source>
</evidence>
<evidence type="ECO:0000256" key="14">
    <source>
        <dbReference type="ARBA" id="ARBA00023136"/>
    </source>
</evidence>
<evidence type="ECO:0000313" key="29">
    <source>
        <dbReference type="EMBL" id="ELW67854.1"/>
    </source>
</evidence>
<evidence type="ECO:0000256" key="15">
    <source>
        <dbReference type="ARBA" id="ARBA00023137"/>
    </source>
</evidence>
<name>L9KZC4_TUPCH</name>
<dbReference type="FunFam" id="3.30.200.20:FF:000082">
    <property type="entry name" value="Epithelial discoidin domain-containing receptor 1"/>
    <property type="match status" value="1"/>
</dbReference>
<dbReference type="SMART" id="SM00231">
    <property type="entry name" value="FA58C"/>
    <property type="match status" value="1"/>
</dbReference>
<dbReference type="AlphaFoldDB" id="L9KZC4"/>
<comment type="catalytic activity">
    <reaction evidence="20 24">
        <text>L-tyrosyl-[protein] + ATP = O-phospho-L-tyrosyl-[protein] + ADP + H(+)</text>
        <dbReference type="Rhea" id="RHEA:10596"/>
        <dbReference type="Rhea" id="RHEA-COMP:10136"/>
        <dbReference type="Rhea" id="RHEA-COMP:20101"/>
        <dbReference type="ChEBI" id="CHEBI:15378"/>
        <dbReference type="ChEBI" id="CHEBI:30616"/>
        <dbReference type="ChEBI" id="CHEBI:46858"/>
        <dbReference type="ChEBI" id="CHEBI:61978"/>
        <dbReference type="ChEBI" id="CHEBI:456216"/>
        <dbReference type="EC" id="2.7.10.1"/>
    </reaction>
</comment>
<protein>
    <recommendedName>
        <fullName evidence="24">Tyrosine-protein kinase receptor</fullName>
        <ecNumber evidence="24">2.7.10.1</ecNumber>
    </recommendedName>
</protein>
<evidence type="ECO:0000256" key="21">
    <source>
        <dbReference type="ARBA" id="ARBA00061639"/>
    </source>
</evidence>
<dbReference type="GO" id="GO:0038062">
    <property type="term" value="F:protein tyrosine kinase collagen receptor activity"/>
    <property type="evidence" value="ECO:0007669"/>
    <property type="project" value="TreeGrafter"/>
</dbReference>
<keyword evidence="17 24" id="KW-0675">Receptor</keyword>
<dbReference type="Gene3D" id="2.60.120.1190">
    <property type="match status" value="1"/>
</dbReference>
<keyword evidence="13" id="KW-1133">Transmembrane helix</keyword>
<dbReference type="FunFam" id="1.10.510.10:FF:000053">
    <property type="entry name" value="Epithelial discoidin domain-containing receptor 1"/>
    <property type="match status" value="1"/>
</dbReference>
<dbReference type="SUPFAM" id="SSF49785">
    <property type="entry name" value="Galactose-binding domain-like"/>
    <property type="match status" value="1"/>
</dbReference>
<proteinExistence type="inferred from homology"/>
<feature type="compositionally biased region" description="Pro residues" evidence="25">
    <location>
        <begin position="447"/>
        <end position="464"/>
    </location>
</feature>
<feature type="signal peptide" evidence="26">
    <location>
        <begin position="1"/>
        <end position="20"/>
    </location>
</feature>
<dbReference type="GO" id="GO:0010976">
    <property type="term" value="P:positive regulation of neuron projection development"/>
    <property type="evidence" value="ECO:0007669"/>
    <property type="project" value="TreeGrafter"/>
</dbReference>
<keyword evidence="3 24" id="KW-0597">Phosphoprotein</keyword>
<dbReference type="Gene3D" id="2.60.120.260">
    <property type="entry name" value="Galactose-binding domain-like"/>
    <property type="match status" value="1"/>
</dbReference>
<evidence type="ECO:0000256" key="2">
    <source>
        <dbReference type="ARBA" id="ARBA00022475"/>
    </source>
</evidence>
<dbReference type="InterPro" id="IPR008979">
    <property type="entry name" value="Galactose-bd-like_sf"/>
</dbReference>
<evidence type="ECO:0000256" key="4">
    <source>
        <dbReference type="ARBA" id="ARBA00022679"/>
    </source>
</evidence>
<dbReference type="InterPro" id="IPR000421">
    <property type="entry name" value="FA58C"/>
</dbReference>
<evidence type="ECO:0000256" key="5">
    <source>
        <dbReference type="ARBA" id="ARBA00022692"/>
    </source>
</evidence>
<comment type="similarity">
    <text evidence="21 24">Belongs to the protein kinase superfamily. Tyr protein kinase family. Insulin receptor subfamily.</text>
</comment>
<dbReference type="InterPro" id="IPR002011">
    <property type="entry name" value="Tyr_kinase_rcpt_2_CS"/>
</dbReference>
<evidence type="ECO:0000256" key="19">
    <source>
        <dbReference type="ARBA" id="ARBA00043262"/>
    </source>
</evidence>
<keyword evidence="18" id="KW-0325">Glycoprotein</keyword>
<dbReference type="InParanoid" id="L9KZC4"/>
<dbReference type="GO" id="GO:0051897">
    <property type="term" value="P:positive regulation of phosphatidylinositol 3-kinase/protein kinase B signal transduction"/>
    <property type="evidence" value="ECO:0007669"/>
    <property type="project" value="TreeGrafter"/>
</dbReference>
<dbReference type="PROSITE" id="PS50011">
    <property type="entry name" value="PROTEIN_KINASE_DOM"/>
    <property type="match status" value="1"/>
</dbReference>
<dbReference type="InterPro" id="IPR017441">
    <property type="entry name" value="Protein_kinase_ATP_BS"/>
</dbReference>
<dbReference type="GO" id="GO:0007565">
    <property type="term" value="P:female pregnancy"/>
    <property type="evidence" value="ECO:0007669"/>
    <property type="project" value="UniProtKB-KW"/>
</dbReference>
<keyword evidence="12 23" id="KW-0067">ATP-binding</keyword>
<keyword evidence="2" id="KW-1003">Cell membrane</keyword>
<dbReference type="SMART" id="SM00219">
    <property type="entry name" value="TyrKc"/>
    <property type="match status" value="1"/>
</dbReference>
<reference evidence="30" key="2">
    <citation type="journal article" date="2013" name="Nat. Commun.">
        <title>Genome of the Chinese tree shrew.</title>
        <authorList>
            <person name="Fan Y."/>
            <person name="Huang Z.Y."/>
            <person name="Cao C.C."/>
            <person name="Chen C.S."/>
            <person name="Chen Y.X."/>
            <person name="Fan D.D."/>
            <person name="He J."/>
            <person name="Hou H.L."/>
            <person name="Hu L."/>
            <person name="Hu X.T."/>
            <person name="Jiang X.T."/>
            <person name="Lai R."/>
            <person name="Lang Y.S."/>
            <person name="Liang B."/>
            <person name="Liao S.G."/>
            <person name="Mu D."/>
            <person name="Ma Y.Y."/>
            <person name="Niu Y.Y."/>
            <person name="Sun X.Q."/>
            <person name="Xia J.Q."/>
            <person name="Xiao J."/>
            <person name="Xiong Z.Q."/>
            <person name="Xu L."/>
            <person name="Yang L."/>
            <person name="Zhang Y."/>
            <person name="Zhao W."/>
            <person name="Zhao X.D."/>
            <person name="Zheng Y.T."/>
            <person name="Zhou J.M."/>
            <person name="Zhu Y.B."/>
            <person name="Zhang G.J."/>
            <person name="Wang J."/>
            <person name="Yao Y.G."/>
        </authorList>
    </citation>
    <scope>NUCLEOTIDE SEQUENCE [LARGE SCALE GENOMIC DNA]</scope>
</reference>
<dbReference type="InterPro" id="IPR048525">
    <property type="entry name" value="DDR1-2_DS-like"/>
</dbReference>
<dbReference type="Gene3D" id="3.30.200.20">
    <property type="entry name" value="Phosphorylase Kinase, domain 1"/>
    <property type="match status" value="2"/>
</dbReference>
<keyword evidence="5 24" id="KW-0812">Transmembrane</keyword>
<evidence type="ECO:0000256" key="26">
    <source>
        <dbReference type="SAM" id="SignalP"/>
    </source>
</evidence>
<dbReference type="PROSITE" id="PS50022">
    <property type="entry name" value="FA58C_3"/>
    <property type="match status" value="1"/>
</dbReference>
<evidence type="ECO:0000256" key="25">
    <source>
        <dbReference type="SAM" id="MobiDB-lite"/>
    </source>
</evidence>
<evidence type="ECO:0000313" key="30">
    <source>
        <dbReference type="Proteomes" id="UP000011518"/>
    </source>
</evidence>
<dbReference type="InterPro" id="IPR020635">
    <property type="entry name" value="Tyr_kinase_cat_dom"/>
</dbReference>
<dbReference type="SUPFAM" id="SSF56112">
    <property type="entry name" value="Protein kinase-like (PK-like)"/>
    <property type="match status" value="2"/>
</dbReference>
<dbReference type="GO" id="GO:0046872">
    <property type="term" value="F:metal ion binding"/>
    <property type="evidence" value="ECO:0007669"/>
    <property type="project" value="UniProtKB-KW"/>
</dbReference>
<dbReference type="PROSITE" id="PS00107">
    <property type="entry name" value="PROTEIN_KINASE_ATP"/>
    <property type="match status" value="1"/>
</dbReference>
<dbReference type="EMBL" id="KB320598">
    <property type="protein sequence ID" value="ELW67854.1"/>
    <property type="molecule type" value="Genomic_DNA"/>
</dbReference>
<dbReference type="InterPro" id="IPR050122">
    <property type="entry name" value="RTK"/>
</dbReference>
<dbReference type="GO" id="GO:0005886">
    <property type="term" value="C:plasma membrane"/>
    <property type="evidence" value="ECO:0007669"/>
    <property type="project" value="UniProtKB-SubCell"/>
</dbReference>
<keyword evidence="8 26" id="KW-0732">Signal</keyword>
<dbReference type="InterPro" id="IPR008266">
    <property type="entry name" value="Tyr_kinase_AS"/>
</dbReference>
<dbReference type="Pfam" id="PF00754">
    <property type="entry name" value="F5_F8_type_C"/>
    <property type="match status" value="1"/>
</dbReference>
<dbReference type="eggNOG" id="KOG1094">
    <property type="taxonomic scope" value="Eukaryota"/>
</dbReference>
<dbReference type="Gene3D" id="1.10.510.10">
    <property type="entry name" value="Transferase(Phosphotransferase) domain 1"/>
    <property type="match status" value="1"/>
</dbReference>
<evidence type="ECO:0000256" key="20">
    <source>
        <dbReference type="ARBA" id="ARBA00051243"/>
    </source>
</evidence>
<dbReference type="CDD" id="cd00057">
    <property type="entry name" value="FA58C"/>
    <property type="match status" value="1"/>
</dbReference>
<dbReference type="FunCoup" id="L9KZC4">
    <property type="interactions" value="41"/>
</dbReference>
<feature type="region of interest" description="Disordered" evidence="25">
    <location>
        <begin position="439"/>
        <end position="470"/>
    </location>
</feature>
<feature type="domain" description="Protein kinase" evidence="27">
    <location>
        <begin position="578"/>
        <end position="995"/>
    </location>
</feature>
<dbReference type="GO" id="GO:0007595">
    <property type="term" value="P:lactation"/>
    <property type="evidence" value="ECO:0007669"/>
    <property type="project" value="UniProtKB-KW"/>
</dbReference>
<keyword evidence="19" id="KW-0421">Lactation</keyword>
<dbReference type="GO" id="GO:0043235">
    <property type="term" value="C:receptor complex"/>
    <property type="evidence" value="ECO:0007669"/>
    <property type="project" value="TreeGrafter"/>
</dbReference>
<dbReference type="GO" id="GO:0005524">
    <property type="term" value="F:ATP binding"/>
    <property type="evidence" value="ECO:0007669"/>
    <property type="project" value="UniProtKB-UniRule"/>
</dbReference>
<dbReference type="GO" id="GO:0005518">
    <property type="term" value="F:collagen binding"/>
    <property type="evidence" value="ECO:0007669"/>
    <property type="project" value="TreeGrafter"/>
</dbReference>
<evidence type="ECO:0000256" key="7">
    <source>
        <dbReference type="ARBA" id="ARBA00022723"/>
    </source>
</evidence>
<evidence type="ECO:0000256" key="9">
    <source>
        <dbReference type="ARBA" id="ARBA00022741"/>
    </source>
</evidence>
<dbReference type="FunFam" id="2.60.120.1190:FF:000002">
    <property type="entry name" value="epithelial discoidin domain-containing receptor 1"/>
    <property type="match status" value="1"/>
</dbReference>
<evidence type="ECO:0000259" key="27">
    <source>
        <dbReference type="PROSITE" id="PS50011"/>
    </source>
</evidence>
<evidence type="ECO:0000256" key="12">
    <source>
        <dbReference type="ARBA" id="ARBA00022840"/>
    </source>
</evidence>
<dbReference type="PRINTS" id="PR00109">
    <property type="entry name" value="TYRKINASE"/>
</dbReference>
<reference evidence="30" key="1">
    <citation type="submission" date="2012-07" db="EMBL/GenBank/DDBJ databases">
        <title>Genome of the Chinese tree shrew, a rising model animal genetically related to primates.</title>
        <authorList>
            <person name="Zhang G."/>
            <person name="Fan Y."/>
            <person name="Yao Y."/>
            <person name="Huang Z."/>
        </authorList>
    </citation>
    <scope>NUCLEOTIDE SEQUENCE [LARGE SCALE GENOMIC DNA]</scope>
</reference>
<evidence type="ECO:0000256" key="22">
    <source>
        <dbReference type="ARBA" id="ARBA00063678"/>
    </source>
</evidence>
<keyword evidence="7" id="KW-0479">Metal-binding</keyword>
<accession>L9KZC4</accession>
<sequence length="1003" mass="110405">MGPGALSLLLLLLSVASGDADMKGHFDPAKCRYALGMQDRTIPDSDISASSSWSDSTAARHSRLESNDGDGAWCPAGSVFPKEEEYLQVDLRRLHLVALVGTQGRHAGGLGKEFSRSYRLRYSRDGHRWMDWRDRWGQEVISGNEDPEGVVLKDLGPPMVARLVRFYPGADRVMSVCMRVELYGCLWRDGLLSYTAPVGQTMYLSEAMHLNDSTYDGHTVGGLQYGGLGQLADGVVGLDDFRKSQELRVWPGYDYVGWSNHSFPSGYVEMEFEFDRLRTFQAMQVHCNNMHTLGARLPGGVECRFKRGPALAWEGEPVRHALGGSLGDPRARTVSVPLGGRVGRFLQCRFLFAGPWLLFSEVSFIADVVNDTSQAPGGTFPPAPWWPPGAPPTNFSSLELEPRGQQPVAKAEGSPMVAERRVLEEELTVHLSVPGDTILINNRPGLREPPPYQEPRPRGNPPHSAPGVPNGSALLLSNPAYRLLLATYARPPRGPGPPTPAWAKPTNTQACSGDYMEPEKPGAPLLPPPPQNSVPHYAEADIVTLQGVTGGNTYAVPALPPGAVGDGPPRVDFPRSRLRFKEKLGEGQFGEVHLCEVEDPQDLVSLDFPLTVRKGHPLLVAVKILRPDATKNARNDFLKEVKIMSRLKDPNIIRLLGVCVQDDPLCMITDYMENGDLNQFLGAHQLEDKAAAGAPGDGGAAQGPTIRCTFFLQVHLCEVEDPQDLVSLDFPLTVRKGHPLLVAVKILRPDATKNARNDFLKEVKIMSRLKDPNIIRLLGVCVQDDPLCMITDYMENGDLNQFLGAHQLEDKAAAGAPGDGGAAQGPTISYPMLLHVAAQIASGMRYLATLNFVHRDLATRNCLVGENFTIKIADFGMSRNLYAGDYYRVQGRAVLPIRWMAWECILMGKFTTASDVWAFGVTLWEVLMLCRAQPFGQLTDEQVIENAGEFFRDQGRQVYLSRPPACPQGLYELMLRCWSREPEQRPPFAQLHRFLAEDALNTA</sequence>
<comment type="subcellular location">
    <subcellularLocation>
        <location evidence="1">Cell membrane</location>
        <topology evidence="1">Single-pass type I membrane protein</topology>
    </subcellularLocation>
</comment>
<evidence type="ECO:0000256" key="6">
    <source>
        <dbReference type="ARBA" id="ARBA00022720"/>
    </source>
</evidence>
<evidence type="ECO:0000256" key="16">
    <source>
        <dbReference type="ARBA" id="ARBA00023157"/>
    </source>
</evidence>
<evidence type="ECO:0000256" key="13">
    <source>
        <dbReference type="ARBA" id="ARBA00022989"/>
    </source>
</evidence>
<evidence type="ECO:0000259" key="28">
    <source>
        <dbReference type="PROSITE" id="PS50022"/>
    </source>
</evidence>
<dbReference type="PANTHER" id="PTHR24416">
    <property type="entry name" value="TYROSINE-PROTEIN KINASE RECEPTOR"/>
    <property type="match status" value="1"/>
</dbReference>
<dbReference type="PROSITE" id="PS01285">
    <property type="entry name" value="FA58C_1"/>
    <property type="match status" value="1"/>
</dbReference>
<dbReference type="Proteomes" id="UP000011518">
    <property type="component" value="Unassembled WGS sequence"/>
</dbReference>
<dbReference type="PROSITE" id="PS01286">
    <property type="entry name" value="FA58C_2"/>
    <property type="match status" value="1"/>
</dbReference>
<keyword evidence="11" id="KW-0106">Calcium</keyword>
<evidence type="ECO:0000256" key="3">
    <source>
        <dbReference type="ARBA" id="ARBA00022553"/>
    </source>
</evidence>